<organism evidence="10 11">
    <name type="scientific">Nisaea acidiphila</name>
    <dbReference type="NCBI Taxonomy" id="1862145"/>
    <lineage>
        <taxon>Bacteria</taxon>
        <taxon>Pseudomonadati</taxon>
        <taxon>Pseudomonadota</taxon>
        <taxon>Alphaproteobacteria</taxon>
        <taxon>Rhodospirillales</taxon>
        <taxon>Thalassobaculaceae</taxon>
        <taxon>Nisaea</taxon>
    </lineage>
</organism>
<evidence type="ECO:0000256" key="6">
    <source>
        <dbReference type="ARBA" id="ARBA00023012"/>
    </source>
</evidence>
<dbReference type="Proteomes" id="UP001060336">
    <property type="component" value="Chromosome"/>
</dbReference>
<sequence length="460" mass="49542">MGEASPDPIEDSVVRDAAGDLLYQRIEPLFRSSYPALANVMIASLVAVAARNYVPLSYLLVWIALMGAFSFLRIRLGSGFLQSGAEAPELLVWERRLLGCVAGQGLLWAATGLAIARFPMPPEVLAIVAMAVCGMLAGATFSLTGSQRVFRAYVIPAGIGTIAGIALMGHEGSVVIALMGLVYVAVVLVWGRAIAKSMEERLSLAAEKETLLANLELAQREAELEREFKQETFNKLGHELRTPLNSIIGFAEIIGGEAVGPIGSTKYKEYGCLVAESGKHLASLIDEMLTLARGDNVLPPVDGEPVNVSDVMVFCRDLLAPFAKTRGIDLRLLRNREPLPQVLMDPLKLRQVLINLLNNAIHYTLQGGRIELSAKLRDGGFLEIRVSDTGIGMTEAEIPRALEPFNQLESGKTYNPHGKGIGLALSKKFVEMYGGRMEIESEPGVGTAISVVLPAVPPQS</sequence>
<dbReference type="InterPro" id="IPR036890">
    <property type="entry name" value="HATPase_C_sf"/>
</dbReference>
<evidence type="ECO:0000256" key="2">
    <source>
        <dbReference type="ARBA" id="ARBA00012438"/>
    </source>
</evidence>
<dbReference type="CDD" id="cd00082">
    <property type="entry name" value="HisKA"/>
    <property type="match status" value="1"/>
</dbReference>
<keyword evidence="8" id="KW-0472">Membrane</keyword>
<reference evidence="10" key="1">
    <citation type="submission" date="2022-08" db="EMBL/GenBank/DDBJ databases">
        <title>Nisaea acidiphila sp. nov., isolated from a marine algal debris and emended description of the genus Nisaea Urios et al. 2008.</title>
        <authorList>
            <person name="Kwon K."/>
        </authorList>
    </citation>
    <scope>NUCLEOTIDE SEQUENCE</scope>
    <source>
        <strain evidence="10">MEBiC11861</strain>
    </source>
</reference>
<evidence type="ECO:0000256" key="4">
    <source>
        <dbReference type="ARBA" id="ARBA00022679"/>
    </source>
</evidence>
<dbReference type="InterPro" id="IPR036097">
    <property type="entry name" value="HisK_dim/P_sf"/>
</dbReference>
<name>A0A9J7ATQ2_9PROT</name>
<dbReference type="EMBL" id="CP102480">
    <property type="protein sequence ID" value="UUX51075.1"/>
    <property type="molecule type" value="Genomic_DNA"/>
</dbReference>
<keyword evidence="7" id="KW-0175">Coiled coil</keyword>
<feature type="transmembrane region" description="Helical" evidence="8">
    <location>
        <begin position="97"/>
        <end position="118"/>
    </location>
</feature>
<dbReference type="PRINTS" id="PR00344">
    <property type="entry name" value="BCTRLSENSOR"/>
</dbReference>
<dbReference type="Gene3D" id="1.10.287.130">
    <property type="match status" value="1"/>
</dbReference>
<evidence type="ECO:0000313" key="10">
    <source>
        <dbReference type="EMBL" id="UUX51075.1"/>
    </source>
</evidence>
<keyword evidence="4" id="KW-0808">Transferase</keyword>
<dbReference type="RefSeq" id="WP_257770361.1">
    <property type="nucleotide sequence ID" value="NZ_CP102480.1"/>
</dbReference>
<evidence type="ECO:0000256" key="8">
    <source>
        <dbReference type="SAM" id="Phobius"/>
    </source>
</evidence>
<dbReference type="PROSITE" id="PS50109">
    <property type="entry name" value="HIS_KIN"/>
    <property type="match status" value="1"/>
</dbReference>
<dbReference type="EC" id="2.7.13.3" evidence="2"/>
<dbReference type="PANTHER" id="PTHR43711:SF26">
    <property type="entry name" value="SENSOR HISTIDINE KINASE RCSC"/>
    <property type="match status" value="1"/>
</dbReference>
<evidence type="ECO:0000256" key="3">
    <source>
        <dbReference type="ARBA" id="ARBA00022553"/>
    </source>
</evidence>
<dbReference type="InterPro" id="IPR003661">
    <property type="entry name" value="HisK_dim/P_dom"/>
</dbReference>
<dbReference type="InterPro" id="IPR050736">
    <property type="entry name" value="Sensor_HK_Regulatory"/>
</dbReference>
<dbReference type="SUPFAM" id="SSF47384">
    <property type="entry name" value="Homodimeric domain of signal transducing histidine kinase"/>
    <property type="match status" value="1"/>
</dbReference>
<keyword evidence="6" id="KW-0902">Two-component regulatory system</keyword>
<dbReference type="Pfam" id="PF00512">
    <property type="entry name" value="HisKA"/>
    <property type="match status" value="1"/>
</dbReference>
<dbReference type="Gene3D" id="3.30.565.10">
    <property type="entry name" value="Histidine kinase-like ATPase, C-terminal domain"/>
    <property type="match status" value="1"/>
</dbReference>
<feature type="coiled-coil region" evidence="7">
    <location>
        <begin position="201"/>
        <end position="232"/>
    </location>
</feature>
<dbReference type="InterPro" id="IPR005467">
    <property type="entry name" value="His_kinase_dom"/>
</dbReference>
<dbReference type="SUPFAM" id="SSF55874">
    <property type="entry name" value="ATPase domain of HSP90 chaperone/DNA topoisomerase II/histidine kinase"/>
    <property type="match status" value="1"/>
</dbReference>
<feature type="transmembrane region" description="Helical" evidence="8">
    <location>
        <begin position="174"/>
        <end position="195"/>
    </location>
</feature>
<accession>A0A9J7ATQ2</accession>
<feature type="transmembrane region" description="Helical" evidence="8">
    <location>
        <begin position="56"/>
        <end position="76"/>
    </location>
</feature>
<feature type="transmembrane region" description="Helical" evidence="8">
    <location>
        <begin position="150"/>
        <end position="168"/>
    </location>
</feature>
<evidence type="ECO:0000259" key="9">
    <source>
        <dbReference type="PROSITE" id="PS50109"/>
    </source>
</evidence>
<keyword evidence="3" id="KW-0597">Phosphoprotein</keyword>
<dbReference type="GO" id="GO:0000155">
    <property type="term" value="F:phosphorelay sensor kinase activity"/>
    <property type="evidence" value="ECO:0007669"/>
    <property type="project" value="InterPro"/>
</dbReference>
<comment type="catalytic activity">
    <reaction evidence="1">
        <text>ATP + protein L-histidine = ADP + protein N-phospho-L-histidine.</text>
        <dbReference type="EC" id="2.7.13.3"/>
    </reaction>
</comment>
<feature type="transmembrane region" description="Helical" evidence="8">
    <location>
        <begin position="124"/>
        <end position="143"/>
    </location>
</feature>
<dbReference type="SMART" id="SM00387">
    <property type="entry name" value="HATPase_c"/>
    <property type="match status" value="1"/>
</dbReference>
<keyword evidence="8" id="KW-0812">Transmembrane</keyword>
<evidence type="ECO:0000313" key="11">
    <source>
        <dbReference type="Proteomes" id="UP001060336"/>
    </source>
</evidence>
<gene>
    <name evidence="10" type="ORF">NUH88_05150</name>
</gene>
<dbReference type="InterPro" id="IPR003594">
    <property type="entry name" value="HATPase_dom"/>
</dbReference>
<dbReference type="PANTHER" id="PTHR43711">
    <property type="entry name" value="TWO-COMPONENT HISTIDINE KINASE"/>
    <property type="match status" value="1"/>
</dbReference>
<proteinExistence type="predicted"/>
<dbReference type="Pfam" id="PF02518">
    <property type="entry name" value="HATPase_c"/>
    <property type="match status" value="1"/>
</dbReference>
<feature type="domain" description="Histidine kinase" evidence="9">
    <location>
        <begin position="235"/>
        <end position="457"/>
    </location>
</feature>
<evidence type="ECO:0000256" key="1">
    <source>
        <dbReference type="ARBA" id="ARBA00000085"/>
    </source>
</evidence>
<keyword evidence="8" id="KW-1133">Transmembrane helix</keyword>
<keyword evidence="11" id="KW-1185">Reference proteome</keyword>
<dbReference type="KEGG" id="naci:NUH88_05150"/>
<protein>
    <recommendedName>
        <fullName evidence="2">histidine kinase</fullName>
        <ecNumber evidence="2">2.7.13.3</ecNumber>
    </recommendedName>
</protein>
<dbReference type="InterPro" id="IPR004358">
    <property type="entry name" value="Sig_transdc_His_kin-like_C"/>
</dbReference>
<dbReference type="AlphaFoldDB" id="A0A9J7ATQ2"/>
<dbReference type="SMART" id="SM00388">
    <property type="entry name" value="HisKA"/>
    <property type="match status" value="1"/>
</dbReference>
<evidence type="ECO:0000256" key="7">
    <source>
        <dbReference type="SAM" id="Coils"/>
    </source>
</evidence>
<evidence type="ECO:0000256" key="5">
    <source>
        <dbReference type="ARBA" id="ARBA00022777"/>
    </source>
</evidence>
<keyword evidence="5 10" id="KW-0418">Kinase</keyword>